<protein>
    <submittedName>
        <fullName evidence="3">Mannitol dehydrogenase family protein</fullName>
    </submittedName>
</protein>
<dbReference type="InterPro" id="IPR000669">
    <property type="entry name" value="Mannitol_DH"/>
</dbReference>
<dbReference type="Pfam" id="PF01232">
    <property type="entry name" value="Mannitol_dh"/>
    <property type="match status" value="1"/>
</dbReference>
<dbReference type="Gene3D" id="3.40.50.720">
    <property type="entry name" value="NAD(P)-binding Rossmann-like Domain"/>
    <property type="match status" value="1"/>
</dbReference>
<organism evidence="3 4">
    <name type="scientific">Ameyamaea chiangmaiensis</name>
    <dbReference type="NCBI Taxonomy" id="442969"/>
    <lineage>
        <taxon>Bacteria</taxon>
        <taxon>Pseudomonadati</taxon>
        <taxon>Pseudomonadota</taxon>
        <taxon>Alphaproteobacteria</taxon>
        <taxon>Acetobacterales</taxon>
        <taxon>Acetobacteraceae</taxon>
        <taxon>Ameyamaea</taxon>
    </lineage>
</organism>
<dbReference type="InterPro" id="IPR050988">
    <property type="entry name" value="Mannitol_DH/Oxidoreductase"/>
</dbReference>
<reference evidence="3 4" key="1">
    <citation type="submission" date="2020-06" db="EMBL/GenBank/DDBJ databases">
        <title>Description of novel acetic acid bacteria.</title>
        <authorList>
            <person name="Sombolestani A."/>
        </authorList>
    </citation>
    <scope>NUCLEOTIDE SEQUENCE [LARGE SCALE GENOMIC DNA]</scope>
    <source>
        <strain evidence="3 4">LMG 27010</strain>
    </source>
</reference>
<dbReference type="PANTHER" id="PTHR43362">
    <property type="entry name" value="MANNITOL DEHYDROGENASE DSF1-RELATED"/>
    <property type="match status" value="1"/>
</dbReference>
<dbReference type="PRINTS" id="PR00084">
    <property type="entry name" value="MTLDHDRGNASE"/>
</dbReference>
<dbReference type="Proteomes" id="UP000585665">
    <property type="component" value="Unassembled WGS sequence"/>
</dbReference>
<evidence type="ECO:0000313" key="4">
    <source>
        <dbReference type="Proteomes" id="UP000585665"/>
    </source>
</evidence>
<dbReference type="PANTHER" id="PTHR43362:SF1">
    <property type="entry name" value="MANNITOL DEHYDROGENASE 2-RELATED"/>
    <property type="match status" value="1"/>
</dbReference>
<feature type="domain" description="Mannitol dehydrogenase N-terminal" evidence="2">
    <location>
        <begin position="40"/>
        <end position="216"/>
    </location>
</feature>
<name>A0A850PH94_9PROT</name>
<dbReference type="GO" id="GO:0016616">
    <property type="term" value="F:oxidoreductase activity, acting on the CH-OH group of donors, NAD or NADP as acceptor"/>
    <property type="evidence" value="ECO:0007669"/>
    <property type="project" value="TreeGrafter"/>
</dbReference>
<sequence length="217" mass="23417">MTDTRTIRLAQDGFLNRHALGPLAERVRVPRFDPASLRTGIVHLGCGNFHRAHQAVATQAAIEVEGEAGLRWGIASATMRKPDLAHQLARQDRLFTVLQRDAERTHPIVIGSLSEVIFARDDRQGLAARIADPQTAIVSLTVTANGYCLEPASGLLDAAHDDIRHDLAFGRPGQRRDTTELRSVAGILTHGLAQVRAAGHRPPAVISCDNLPGNGAM</sequence>
<proteinExistence type="predicted"/>
<keyword evidence="4" id="KW-1185">Reference proteome</keyword>
<dbReference type="InterPro" id="IPR036291">
    <property type="entry name" value="NAD(P)-bd_dom_sf"/>
</dbReference>
<evidence type="ECO:0000256" key="1">
    <source>
        <dbReference type="ARBA" id="ARBA00023002"/>
    </source>
</evidence>
<dbReference type="SUPFAM" id="SSF51735">
    <property type="entry name" value="NAD(P)-binding Rossmann-fold domains"/>
    <property type="match status" value="1"/>
</dbReference>
<evidence type="ECO:0000313" key="3">
    <source>
        <dbReference type="EMBL" id="NVN41616.1"/>
    </source>
</evidence>
<accession>A0A850PH94</accession>
<feature type="non-terminal residue" evidence="3">
    <location>
        <position position="217"/>
    </location>
</feature>
<gene>
    <name evidence="3" type="ORF">HUK82_13735</name>
</gene>
<dbReference type="InterPro" id="IPR013131">
    <property type="entry name" value="Mannitol_DH_N"/>
</dbReference>
<dbReference type="AlphaFoldDB" id="A0A850PH94"/>
<keyword evidence="1" id="KW-0560">Oxidoreductase</keyword>
<comment type="caution">
    <text evidence="3">The sequence shown here is derived from an EMBL/GenBank/DDBJ whole genome shotgun (WGS) entry which is preliminary data.</text>
</comment>
<evidence type="ECO:0000259" key="2">
    <source>
        <dbReference type="Pfam" id="PF01232"/>
    </source>
</evidence>
<dbReference type="EMBL" id="JABXXR010000154">
    <property type="protein sequence ID" value="NVN41616.1"/>
    <property type="molecule type" value="Genomic_DNA"/>
</dbReference>